<feature type="compositionally biased region" description="Low complexity" evidence="1">
    <location>
        <begin position="47"/>
        <end position="61"/>
    </location>
</feature>
<dbReference type="EMBL" id="PVNL01000117">
    <property type="protein sequence ID" value="PRQ01234.1"/>
    <property type="molecule type" value="Genomic_DNA"/>
</dbReference>
<dbReference type="Proteomes" id="UP000238823">
    <property type="component" value="Unassembled WGS sequence"/>
</dbReference>
<evidence type="ECO:0008006" key="4">
    <source>
        <dbReference type="Google" id="ProtNLM"/>
    </source>
</evidence>
<evidence type="ECO:0000313" key="3">
    <source>
        <dbReference type="Proteomes" id="UP000238823"/>
    </source>
</evidence>
<comment type="caution">
    <text evidence="2">The sequence shown here is derived from an EMBL/GenBank/DDBJ whole genome shotgun (WGS) entry which is preliminary data.</text>
</comment>
<feature type="region of interest" description="Disordered" evidence="1">
    <location>
        <begin position="1"/>
        <end position="78"/>
    </location>
</feature>
<evidence type="ECO:0000256" key="1">
    <source>
        <dbReference type="SAM" id="MobiDB-lite"/>
    </source>
</evidence>
<dbReference type="RefSeq" id="WP_106092694.1">
    <property type="nucleotide sequence ID" value="NZ_PVNL01000117.1"/>
</dbReference>
<proteinExistence type="predicted"/>
<gene>
    <name evidence="2" type="ORF">ENSA7_58390</name>
</gene>
<sequence>MALGLTVGCGSPKDAGAGTSADGIGSLDQGNASLGTEDGPTGDGDGDNTMGDGDADPTAGDGDADPTDDTTGGSGTKFDIAGVPDGGANGGCAAPLHTPCDDDSDPWHAIGVNCPSEYEVTTAYTGHVDALYVHTGQLGTYNPATYPPLEGDKMVILSSGIAQQLTIPGQYASTSHVGNDPLNLPAPLNPTPVDNGLMTDCVNNPNLIGTGDCSNTIQEQWSQGNGAYDYAEMRMTGEVPFGATGFSYNLAFFSTEYPAFYQSSYNDMYIAWLESEKWTGNVSFDEMGAPISLNAGFLDYKDASNPYDCPNPCTAPELQGTAMQGHAGTKWLTTSAGVEPGEDFTIVFAIFDLSDNILDSVVILDNFSWNCEGGPPVTVPG</sequence>
<protein>
    <recommendedName>
        <fullName evidence="4">Dipeptide-binding ABC transporter, periplasmic substrate-binding component</fullName>
    </recommendedName>
</protein>
<dbReference type="AlphaFoldDB" id="A0A2S9Y7Z5"/>
<accession>A0A2S9Y7Z5</accession>
<reference evidence="2 3" key="1">
    <citation type="submission" date="2018-03" db="EMBL/GenBank/DDBJ databases">
        <title>Draft Genome Sequences of the Obligatory Marine Myxobacteria Enhygromyxa salina SWB007.</title>
        <authorList>
            <person name="Poehlein A."/>
            <person name="Moghaddam J.A."/>
            <person name="Harms H."/>
            <person name="Alanjari M."/>
            <person name="Koenig G.M."/>
            <person name="Daniel R."/>
            <person name="Schaeberle T.F."/>
        </authorList>
    </citation>
    <scope>NUCLEOTIDE SEQUENCE [LARGE SCALE GENOMIC DNA]</scope>
    <source>
        <strain evidence="2 3">SWB007</strain>
    </source>
</reference>
<organism evidence="2 3">
    <name type="scientific">Enhygromyxa salina</name>
    <dbReference type="NCBI Taxonomy" id="215803"/>
    <lineage>
        <taxon>Bacteria</taxon>
        <taxon>Pseudomonadati</taxon>
        <taxon>Myxococcota</taxon>
        <taxon>Polyangia</taxon>
        <taxon>Nannocystales</taxon>
        <taxon>Nannocystaceae</taxon>
        <taxon>Enhygromyxa</taxon>
    </lineage>
</organism>
<dbReference type="OrthoDB" id="5509722at2"/>
<name>A0A2S9Y7Z5_9BACT</name>
<dbReference type="NCBIfam" id="NF038133">
    <property type="entry name" value="choice_anch_L"/>
    <property type="match status" value="1"/>
</dbReference>
<evidence type="ECO:0000313" key="2">
    <source>
        <dbReference type="EMBL" id="PRQ01234.1"/>
    </source>
</evidence>
<dbReference type="InterPro" id="IPR049804">
    <property type="entry name" value="Choice_anch_L"/>
</dbReference>